<dbReference type="GO" id="GO:0046872">
    <property type="term" value="F:metal ion binding"/>
    <property type="evidence" value="ECO:0007669"/>
    <property type="project" value="UniProtKB-KW"/>
</dbReference>
<comment type="caution">
    <text evidence="8">The sequence shown here is derived from an EMBL/GenBank/DDBJ whole genome shotgun (WGS) entry which is preliminary data.</text>
</comment>
<comment type="similarity">
    <text evidence="6">Belongs to the iron/ascorbate-dependent oxidoreductase family.</text>
</comment>
<accession>A0A9W7MU73</accession>
<keyword evidence="9" id="KW-1185">Reference proteome</keyword>
<dbReference type="GO" id="GO:0016491">
    <property type="term" value="F:oxidoreductase activity"/>
    <property type="evidence" value="ECO:0007669"/>
    <property type="project" value="UniProtKB-KW"/>
</dbReference>
<comment type="function">
    <text evidence="3">2-oxoglutarate-dependent dioxygenase essential for auxin catabolism and maintenance of auxin homeostasis in reproductive organs. Catalyzes the irreversible oxidation of indole-3-acetic acid (IAA) to the biologically inactive 2-oxoindole-3-acetic acid (OxIAA).</text>
</comment>
<protein>
    <recommendedName>
        <fullName evidence="4">2-oxoglutarate-dependent dioxygenase DAO</fullName>
    </recommendedName>
    <alternativeName>
        <fullName evidence="5">Protein DIOXYGENASE FOR AUXIN OXIDATION</fullName>
    </alternativeName>
</protein>
<dbReference type="PANTHER" id="PTHR47990">
    <property type="entry name" value="2-OXOGLUTARATE (2OG) AND FE(II)-DEPENDENT OXYGENASE SUPERFAMILY PROTEIN-RELATED"/>
    <property type="match status" value="1"/>
</dbReference>
<dbReference type="InterPro" id="IPR026992">
    <property type="entry name" value="DIOX_N"/>
</dbReference>
<evidence type="ECO:0000256" key="6">
    <source>
        <dbReference type="RuleBase" id="RU003682"/>
    </source>
</evidence>
<gene>
    <name evidence="8" type="ORF">HRI_005231600</name>
</gene>
<evidence type="ECO:0000256" key="2">
    <source>
        <dbReference type="ARBA" id="ARBA00023004"/>
    </source>
</evidence>
<evidence type="ECO:0000256" key="5">
    <source>
        <dbReference type="ARBA" id="ARBA00076740"/>
    </source>
</evidence>
<dbReference type="Pfam" id="PF14226">
    <property type="entry name" value="DIOX_N"/>
    <property type="match status" value="1"/>
</dbReference>
<proteinExistence type="inferred from homology"/>
<dbReference type="Proteomes" id="UP001165190">
    <property type="component" value="Unassembled WGS sequence"/>
</dbReference>
<dbReference type="OrthoDB" id="288590at2759"/>
<dbReference type="EMBL" id="BSYR01000078">
    <property type="protein sequence ID" value="GMJ15624.1"/>
    <property type="molecule type" value="Genomic_DNA"/>
</dbReference>
<organism evidence="8 9">
    <name type="scientific">Hibiscus trionum</name>
    <name type="common">Flower of an hour</name>
    <dbReference type="NCBI Taxonomy" id="183268"/>
    <lineage>
        <taxon>Eukaryota</taxon>
        <taxon>Viridiplantae</taxon>
        <taxon>Streptophyta</taxon>
        <taxon>Embryophyta</taxon>
        <taxon>Tracheophyta</taxon>
        <taxon>Spermatophyta</taxon>
        <taxon>Magnoliopsida</taxon>
        <taxon>eudicotyledons</taxon>
        <taxon>Gunneridae</taxon>
        <taxon>Pentapetalae</taxon>
        <taxon>rosids</taxon>
        <taxon>malvids</taxon>
        <taxon>Malvales</taxon>
        <taxon>Malvaceae</taxon>
        <taxon>Malvoideae</taxon>
        <taxon>Hibiscus</taxon>
    </lineage>
</organism>
<name>A0A9W7MU73_HIBTR</name>
<dbReference type="Gene3D" id="2.60.120.330">
    <property type="entry name" value="B-lactam Antibiotic, Isopenicillin N Synthase, Chain"/>
    <property type="match status" value="1"/>
</dbReference>
<dbReference type="AlphaFoldDB" id="A0A9W7MU73"/>
<dbReference type="InterPro" id="IPR044861">
    <property type="entry name" value="IPNS-like_FE2OG_OXY"/>
</dbReference>
<keyword evidence="2 6" id="KW-0408">Iron</keyword>
<dbReference type="SUPFAM" id="SSF51197">
    <property type="entry name" value="Clavaminate synthase-like"/>
    <property type="match status" value="1"/>
</dbReference>
<evidence type="ECO:0000259" key="7">
    <source>
        <dbReference type="PROSITE" id="PS51471"/>
    </source>
</evidence>
<evidence type="ECO:0000313" key="8">
    <source>
        <dbReference type="EMBL" id="GMJ15624.1"/>
    </source>
</evidence>
<dbReference type="InterPro" id="IPR005123">
    <property type="entry name" value="Oxoglu/Fe-dep_dioxygenase_dom"/>
</dbReference>
<dbReference type="PROSITE" id="PS51471">
    <property type="entry name" value="FE2OG_OXY"/>
    <property type="match status" value="1"/>
</dbReference>
<sequence length="334" mass="37860">MGANAEFQVPVIEFQTGSSDLERGTKGWHQLCKRVREACETYGCFKAVYGGISQKVRDDTFALLKQLVEEVPLERKQKNVHPKPNHGFIGPCTETSLYEGYGIEKASNYDSVESFARLMWPEGHPHFCETIHTIVKQMEELNSMIWLMIIDSYGLGKKWESVMIDYKMLLRMMKYKAPPPGWESGQGLHSHSDKPVSTIICDDLVSGLEIEVDDAQWIKLSSTPGSFFFVVGDPLMAWSNGRMKAVNHRVTTNGDKDRFSIATFAMPVEGTIITTPEELVDEQHPQLFKDFNFMDFFLFAFSEQARLVESTKQIHAFAALSQPISYQNKAHIDG</sequence>
<dbReference type="InterPro" id="IPR027443">
    <property type="entry name" value="IPNS-like_sf"/>
</dbReference>
<dbReference type="InterPro" id="IPR050231">
    <property type="entry name" value="Iron_ascorbate_oxido_reductase"/>
</dbReference>
<reference evidence="8" key="1">
    <citation type="submission" date="2023-05" db="EMBL/GenBank/DDBJ databases">
        <title>Genome and transcriptome analyses reveal genes involved in the formation of fine ridges on petal epidermal cells in Hibiscus trionum.</title>
        <authorList>
            <person name="Koshimizu S."/>
            <person name="Masuda S."/>
            <person name="Ishii T."/>
            <person name="Shirasu K."/>
            <person name="Hoshino A."/>
            <person name="Arita M."/>
        </authorList>
    </citation>
    <scope>NUCLEOTIDE SEQUENCE</scope>
    <source>
        <strain evidence="8">Hamamatsu line</strain>
    </source>
</reference>
<keyword evidence="1 6" id="KW-0479">Metal-binding</keyword>
<evidence type="ECO:0000313" key="9">
    <source>
        <dbReference type="Proteomes" id="UP001165190"/>
    </source>
</evidence>
<evidence type="ECO:0000256" key="3">
    <source>
        <dbReference type="ARBA" id="ARBA00054658"/>
    </source>
</evidence>
<dbReference type="FunFam" id="2.60.120.330:FF:000017">
    <property type="entry name" value="2-oxoglutarate-dependent dioxygenase DAO"/>
    <property type="match status" value="1"/>
</dbReference>
<feature type="domain" description="Fe2OG dioxygenase" evidence="7">
    <location>
        <begin position="165"/>
        <end position="267"/>
    </location>
</feature>
<keyword evidence="6" id="KW-0560">Oxidoreductase</keyword>
<dbReference type="Pfam" id="PF03171">
    <property type="entry name" value="2OG-FeII_Oxy"/>
    <property type="match status" value="1"/>
</dbReference>
<evidence type="ECO:0000256" key="4">
    <source>
        <dbReference type="ARBA" id="ARBA00074102"/>
    </source>
</evidence>
<evidence type="ECO:0000256" key="1">
    <source>
        <dbReference type="ARBA" id="ARBA00022723"/>
    </source>
</evidence>